<name>A0ABR4G509_9EURO</name>
<dbReference type="Proteomes" id="UP001610563">
    <property type="component" value="Unassembled WGS sequence"/>
</dbReference>
<proteinExistence type="predicted"/>
<reference evidence="1 2" key="1">
    <citation type="submission" date="2024-07" db="EMBL/GenBank/DDBJ databases">
        <title>Section-level genome sequencing and comparative genomics of Aspergillus sections Usti and Cavernicolus.</title>
        <authorList>
            <consortium name="Lawrence Berkeley National Laboratory"/>
            <person name="Nybo J.L."/>
            <person name="Vesth T.C."/>
            <person name="Theobald S."/>
            <person name="Frisvad J.C."/>
            <person name="Larsen T.O."/>
            <person name="Kjaerboelling I."/>
            <person name="Rothschild-Mancinelli K."/>
            <person name="Lyhne E.K."/>
            <person name="Kogle M.E."/>
            <person name="Barry K."/>
            <person name="Clum A."/>
            <person name="Na H."/>
            <person name="Ledsgaard L."/>
            <person name="Lin J."/>
            <person name="Lipzen A."/>
            <person name="Kuo A."/>
            <person name="Riley R."/>
            <person name="Mondo S."/>
            <person name="Labutti K."/>
            <person name="Haridas S."/>
            <person name="Pangalinan J."/>
            <person name="Salamov A.A."/>
            <person name="Simmons B.A."/>
            <person name="Magnuson J.K."/>
            <person name="Chen J."/>
            <person name="Drula E."/>
            <person name="Henrissat B."/>
            <person name="Wiebenga A."/>
            <person name="Lubbers R.J."/>
            <person name="Gomes A.C."/>
            <person name="Makela M.R."/>
            <person name="Stajich J."/>
            <person name="Grigoriev I.V."/>
            <person name="Mortensen U.H."/>
            <person name="De Vries R.P."/>
            <person name="Baker S.E."/>
            <person name="Andersen M.R."/>
        </authorList>
    </citation>
    <scope>NUCLEOTIDE SEQUENCE [LARGE SCALE GENOMIC DNA]</scope>
    <source>
        <strain evidence="1 2">CBS 209.92</strain>
    </source>
</reference>
<evidence type="ECO:0000313" key="2">
    <source>
        <dbReference type="Proteomes" id="UP001610563"/>
    </source>
</evidence>
<accession>A0ABR4G509</accession>
<gene>
    <name evidence="1" type="ORF">BJX66DRAFT_338475</name>
</gene>
<comment type="caution">
    <text evidence="1">The sequence shown here is derived from an EMBL/GenBank/DDBJ whole genome shotgun (WGS) entry which is preliminary data.</text>
</comment>
<evidence type="ECO:0000313" key="1">
    <source>
        <dbReference type="EMBL" id="KAL2793740.1"/>
    </source>
</evidence>
<keyword evidence="2" id="KW-1185">Reference proteome</keyword>
<organism evidence="1 2">
    <name type="scientific">Aspergillus keveii</name>
    <dbReference type="NCBI Taxonomy" id="714993"/>
    <lineage>
        <taxon>Eukaryota</taxon>
        <taxon>Fungi</taxon>
        <taxon>Dikarya</taxon>
        <taxon>Ascomycota</taxon>
        <taxon>Pezizomycotina</taxon>
        <taxon>Eurotiomycetes</taxon>
        <taxon>Eurotiomycetidae</taxon>
        <taxon>Eurotiales</taxon>
        <taxon>Aspergillaceae</taxon>
        <taxon>Aspergillus</taxon>
        <taxon>Aspergillus subgen. Nidulantes</taxon>
    </lineage>
</organism>
<protein>
    <submittedName>
        <fullName evidence="1">Uncharacterized protein</fullName>
    </submittedName>
</protein>
<dbReference type="EMBL" id="JBFTWV010000053">
    <property type="protein sequence ID" value="KAL2793740.1"/>
    <property type="molecule type" value="Genomic_DNA"/>
</dbReference>
<sequence>MTPKAIRHCLNTAIQARHDWIAIDLLDRICQADGRGKMRKDMVAYALEVAVQEENTAMVEHIIERILETGVLYEAHILDRLRVACSFKKARSVEAFVSVLRAHYEKEAQNPPQTAGPPRSSWPERIEYLSSTLLEFGRRAPFNSTRYAERQGKALEAHGGDLRPKNFSEDQCRSVPPAVKFASYSKDDCFRFLCTLDLPEVFVQDLSEYLQATLGVSDWASLAGEWHLDRVA</sequence>